<feature type="compositionally biased region" description="Low complexity" evidence="1">
    <location>
        <begin position="238"/>
        <end position="254"/>
    </location>
</feature>
<evidence type="ECO:0000313" key="2">
    <source>
        <dbReference type="EMBL" id="MFC5224904.1"/>
    </source>
</evidence>
<proteinExistence type="predicted"/>
<organism evidence="2 3">
    <name type="scientific">Streptomyces fimbriatus</name>
    <dbReference type="NCBI Taxonomy" id="68197"/>
    <lineage>
        <taxon>Bacteria</taxon>
        <taxon>Bacillati</taxon>
        <taxon>Actinomycetota</taxon>
        <taxon>Actinomycetes</taxon>
        <taxon>Kitasatosporales</taxon>
        <taxon>Streptomycetaceae</taxon>
        <taxon>Streptomyces</taxon>
    </lineage>
</organism>
<feature type="compositionally biased region" description="Low complexity" evidence="1">
    <location>
        <begin position="266"/>
        <end position="289"/>
    </location>
</feature>
<reference evidence="3" key="1">
    <citation type="journal article" date="2019" name="Int. J. Syst. Evol. Microbiol.">
        <title>The Global Catalogue of Microorganisms (GCM) 10K type strain sequencing project: providing services to taxonomists for standard genome sequencing and annotation.</title>
        <authorList>
            <consortium name="The Broad Institute Genomics Platform"/>
            <consortium name="The Broad Institute Genome Sequencing Center for Infectious Disease"/>
            <person name="Wu L."/>
            <person name="Ma J."/>
        </authorList>
    </citation>
    <scope>NUCLEOTIDE SEQUENCE [LARGE SCALE GENOMIC DNA]</scope>
    <source>
        <strain evidence="3">CCM 8479</strain>
    </source>
</reference>
<sequence>MDYCSTCRRHLNGALVCPGCGACAPDIAPGVIGGHAVPGAATSTVAVAPSGRTDAGPPGEGATVGPAPAEEVPSDDVPPAMSAPTGRAARRRQLARWRKTQRRALVATAVALVGGGLTLASTDRGTGDRAQASTAPDVAGMGGAKGPADQDRDSGPTTPPGSHPSAPGRSAQSPPAGDGDRRPDGAAPASTTPSGARTDGAATTRTPVPERPRTTAPAPAPAPDTATGPAPGTGSGDSGAAVPPAAPPQAADDTGGSDGSGGADRGGAQPAPATPSAPSTTSPDSPDSSRLCLLVICLG</sequence>
<dbReference type="RefSeq" id="WP_344643430.1">
    <property type="nucleotide sequence ID" value="NZ_BAAASS010000004.1"/>
</dbReference>
<accession>A0ABW0D3H8</accession>
<comment type="caution">
    <text evidence="2">The sequence shown here is derived from an EMBL/GenBank/DDBJ whole genome shotgun (WGS) entry which is preliminary data.</text>
</comment>
<dbReference type="EMBL" id="JBHSKL010000011">
    <property type="protein sequence ID" value="MFC5224904.1"/>
    <property type="molecule type" value="Genomic_DNA"/>
</dbReference>
<feature type="compositionally biased region" description="Gly residues" evidence="1">
    <location>
        <begin position="256"/>
        <end position="265"/>
    </location>
</feature>
<name>A0ABW0D3H8_STRFI</name>
<evidence type="ECO:0000313" key="3">
    <source>
        <dbReference type="Proteomes" id="UP001596156"/>
    </source>
</evidence>
<protein>
    <submittedName>
        <fullName evidence="2">Uncharacterized protein</fullName>
    </submittedName>
</protein>
<dbReference type="Proteomes" id="UP001596156">
    <property type="component" value="Unassembled WGS sequence"/>
</dbReference>
<keyword evidence="3" id="KW-1185">Reference proteome</keyword>
<feature type="region of interest" description="Disordered" evidence="1">
    <location>
        <begin position="118"/>
        <end position="290"/>
    </location>
</feature>
<feature type="region of interest" description="Disordered" evidence="1">
    <location>
        <begin position="51"/>
        <end position="96"/>
    </location>
</feature>
<gene>
    <name evidence="2" type="ORF">ACFPN6_09860</name>
</gene>
<evidence type="ECO:0000256" key="1">
    <source>
        <dbReference type="SAM" id="MobiDB-lite"/>
    </source>
</evidence>
<feature type="compositionally biased region" description="Low complexity" evidence="1">
    <location>
        <begin position="195"/>
        <end position="207"/>
    </location>
</feature>